<dbReference type="NCBIfam" id="TIGR01549">
    <property type="entry name" value="HAD-SF-IA-v1"/>
    <property type="match status" value="1"/>
</dbReference>
<keyword evidence="1 2" id="KW-0378">Hydrolase</keyword>
<protein>
    <submittedName>
        <fullName evidence="2">HAD family hydrolase</fullName>
    </submittedName>
</protein>
<dbReference type="PANTHER" id="PTHR43316:SF3">
    <property type="entry name" value="HALOACID DEHALOGENASE, TYPE II (AFU_ORTHOLOGUE AFUA_2G07750)-RELATED"/>
    <property type="match status" value="1"/>
</dbReference>
<dbReference type="KEGG" id="celz:E5225_15900"/>
<dbReference type="OrthoDB" id="9800058at2"/>
<keyword evidence="3" id="KW-1185">Reference proteome</keyword>
<evidence type="ECO:0000313" key="2">
    <source>
        <dbReference type="EMBL" id="QCB94826.1"/>
    </source>
</evidence>
<organism evidence="2 3">
    <name type="scientific">Cellulomonas shaoxiangyii</name>
    <dbReference type="NCBI Taxonomy" id="2566013"/>
    <lineage>
        <taxon>Bacteria</taxon>
        <taxon>Bacillati</taxon>
        <taxon>Actinomycetota</taxon>
        <taxon>Actinomycetes</taxon>
        <taxon>Micrococcales</taxon>
        <taxon>Cellulomonadaceae</taxon>
        <taxon>Cellulomonas</taxon>
    </lineage>
</organism>
<dbReference type="SFLD" id="SFLDG01129">
    <property type="entry name" value="C1.5:_HAD__Beta-PGM__Phosphata"/>
    <property type="match status" value="1"/>
</dbReference>
<evidence type="ECO:0000313" key="3">
    <source>
        <dbReference type="Proteomes" id="UP000296469"/>
    </source>
</evidence>
<evidence type="ECO:0000256" key="1">
    <source>
        <dbReference type="ARBA" id="ARBA00022801"/>
    </source>
</evidence>
<dbReference type="PANTHER" id="PTHR43316">
    <property type="entry name" value="HYDROLASE, HALOACID DELAHOGENASE-RELATED"/>
    <property type="match status" value="1"/>
</dbReference>
<gene>
    <name evidence="2" type="ORF">E5225_15900</name>
</gene>
<dbReference type="InterPro" id="IPR023198">
    <property type="entry name" value="PGP-like_dom2"/>
</dbReference>
<reference evidence="2 3" key="1">
    <citation type="submission" date="2019-04" db="EMBL/GenBank/DDBJ databases">
        <title>Isolation and identification of Cellulomonas shaoxiangyii sp. Nov. isolated from feces of the Tibetan antelopes (Pantholops hodgsonii) in the Qinghai-Tibet plateau of China.</title>
        <authorList>
            <person name="Tian Z."/>
        </authorList>
    </citation>
    <scope>NUCLEOTIDE SEQUENCE [LARGE SCALE GENOMIC DNA]</scope>
    <source>
        <strain evidence="2 3">Z28</strain>
    </source>
</reference>
<name>A0A4P7SNH8_9CELL</name>
<dbReference type="GO" id="GO:0016787">
    <property type="term" value="F:hydrolase activity"/>
    <property type="evidence" value="ECO:0007669"/>
    <property type="project" value="UniProtKB-KW"/>
</dbReference>
<sequence length="219" mass="22809">MLSAVLVDLYGTLVADDDAPVADVCARLAARGRVPAATVAQAWDAHLWAAADSHGDDFRGLADLTHATLRHVAGLLGVPVDADAELAVLRAAWRRPRLLPDAREFLAGIDVPVCVVSDADRADACAAVAHHGLPVTTVVTSEDVRAYKPRPEPFRRALELLGVDAADVVHVGDSGAADVVGAAAVGIRTVHVDRAGRGLPPGVTATHGVRTLADVRRAF</sequence>
<dbReference type="SUPFAM" id="SSF56784">
    <property type="entry name" value="HAD-like"/>
    <property type="match status" value="1"/>
</dbReference>
<dbReference type="AlphaFoldDB" id="A0A4P7SNH8"/>
<dbReference type="Gene3D" id="3.40.50.1000">
    <property type="entry name" value="HAD superfamily/HAD-like"/>
    <property type="match status" value="1"/>
</dbReference>
<dbReference type="Proteomes" id="UP000296469">
    <property type="component" value="Chromosome"/>
</dbReference>
<dbReference type="InterPro" id="IPR036412">
    <property type="entry name" value="HAD-like_sf"/>
</dbReference>
<dbReference type="EMBL" id="CP039291">
    <property type="protein sequence ID" value="QCB94826.1"/>
    <property type="molecule type" value="Genomic_DNA"/>
</dbReference>
<dbReference type="Gene3D" id="1.10.150.240">
    <property type="entry name" value="Putative phosphatase, domain 2"/>
    <property type="match status" value="1"/>
</dbReference>
<dbReference type="InterPro" id="IPR051540">
    <property type="entry name" value="S-2-haloacid_dehalogenase"/>
</dbReference>
<proteinExistence type="predicted"/>
<dbReference type="SFLD" id="SFLDS00003">
    <property type="entry name" value="Haloacid_Dehalogenase"/>
    <property type="match status" value="1"/>
</dbReference>
<accession>A0A4P7SNH8</accession>
<dbReference type="NCBIfam" id="TIGR01509">
    <property type="entry name" value="HAD-SF-IA-v3"/>
    <property type="match status" value="1"/>
</dbReference>
<dbReference type="Pfam" id="PF00702">
    <property type="entry name" value="Hydrolase"/>
    <property type="match status" value="1"/>
</dbReference>
<dbReference type="RefSeq" id="WP_135972100.1">
    <property type="nucleotide sequence ID" value="NZ_CP039291.1"/>
</dbReference>
<dbReference type="InterPro" id="IPR006439">
    <property type="entry name" value="HAD-SF_hydro_IA"/>
</dbReference>
<dbReference type="InterPro" id="IPR023214">
    <property type="entry name" value="HAD_sf"/>
</dbReference>
<dbReference type="PRINTS" id="PR00413">
    <property type="entry name" value="HADHALOGNASE"/>
</dbReference>